<dbReference type="PROSITE" id="PS51257">
    <property type="entry name" value="PROKAR_LIPOPROTEIN"/>
    <property type="match status" value="1"/>
</dbReference>
<sequence>MDMRFRPSTGEQHCQVQGGGATACGSGCAANAASPEAAAAAQQQVESGDGVKLFIFFLSACVAFVPDLLNSYANNTRQDVNFAEQRPEDIKQELREVKAAVGRLSSKLDALGLLLGFVATLVVCFGR</sequence>
<dbReference type="AlphaFoldDB" id="A0A812JGC2"/>
<reference evidence="1" key="1">
    <citation type="submission" date="2021-02" db="EMBL/GenBank/DDBJ databases">
        <authorList>
            <person name="Dougan E. K."/>
            <person name="Rhodes N."/>
            <person name="Thang M."/>
            <person name="Chan C."/>
        </authorList>
    </citation>
    <scope>NUCLEOTIDE SEQUENCE</scope>
</reference>
<name>A0A812JGC2_9DINO</name>
<gene>
    <name evidence="1" type="ORF">SNAT2548_LOCUS6632</name>
</gene>
<comment type="caution">
    <text evidence="1">The sequence shown here is derived from an EMBL/GenBank/DDBJ whole genome shotgun (WGS) entry which is preliminary data.</text>
</comment>
<accession>A0A812JGC2</accession>
<dbReference type="EMBL" id="CAJNDS010000446">
    <property type="protein sequence ID" value="CAE7206899.1"/>
    <property type="molecule type" value="Genomic_DNA"/>
</dbReference>
<proteinExistence type="predicted"/>
<keyword evidence="2" id="KW-1185">Reference proteome</keyword>
<evidence type="ECO:0000313" key="1">
    <source>
        <dbReference type="EMBL" id="CAE7206899.1"/>
    </source>
</evidence>
<protein>
    <submittedName>
        <fullName evidence="1">Uncharacterized protein</fullName>
    </submittedName>
</protein>
<evidence type="ECO:0000313" key="2">
    <source>
        <dbReference type="Proteomes" id="UP000604046"/>
    </source>
</evidence>
<dbReference type="Proteomes" id="UP000604046">
    <property type="component" value="Unassembled WGS sequence"/>
</dbReference>
<organism evidence="1 2">
    <name type="scientific">Symbiodinium natans</name>
    <dbReference type="NCBI Taxonomy" id="878477"/>
    <lineage>
        <taxon>Eukaryota</taxon>
        <taxon>Sar</taxon>
        <taxon>Alveolata</taxon>
        <taxon>Dinophyceae</taxon>
        <taxon>Suessiales</taxon>
        <taxon>Symbiodiniaceae</taxon>
        <taxon>Symbiodinium</taxon>
    </lineage>
</organism>